<dbReference type="Proteomes" id="UP000271974">
    <property type="component" value="Unassembled WGS sequence"/>
</dbReference>
<dbReference type="InterPro" id="IPR029526">
    <property type="entry name" value="PGBD"/>
</dbReference>
<proteinExistence type="predicted"/>
<name>A0A433T8H4_ELYCH</name>
<keyword evidence="3" id="KW-1185">Reference proteome</keyword>
<protein>
    <recommendedName>
        <fullName evidence="1">PiggyBac transposable element-derived protein domain-containing protein</fullName>
    </recommendedName>
</protein>
<dbReference type="SUPFAM" id="SSF56672">
    <property type="entry name" value="DNA/RNA polymerases"/>
    <property type="match status" value="1"/>
</dbReference>
<dbReference type="InterPro" id="IPR053134">
    <property type="entry name" value="RNA-dir_DNA_polymerase"/>
</dbReference>
<dbReference type="PANTHER" id="PTHR24559:SF454">
    <property type="entry name" value="RIBONUCLEASE H"/>
    <property type="match status" value="1"/>
</dbReference>
<sequence>MEAVKLEVETELIDSFSISDATIYNLLRETQVGERNIFLNQILTLILKKILVPELNLIWSSDPYWRVPAIADIWGRQRYKKIHQYFHLADSSHQPGRNDEGYDPLYKVRPLLDHIRNVCSIIDIVADRVEFPSQRKESLPALLQVLPTLEILCLRHSSGWHRGIYSGEPANRVIADIHLPSQRKSDANKEQFYRAGGMPNVIGCIDGTHVTSDVPVYGKPYRLPYATRQDLRRDIQEMIDLGIIKESNSPYSEYSSPVEILKKSDGTIKVCVDYRKLNKITVFDPEPMPTAEELS</sequence>
<dbReference type="AlphaFoldDB" id="A0A433T8H4"/>
<organism evidence="2 3">
    <name type="scientific">Elysia chlorotica</name>
    <name type="common">Eastern emerald elysia</name>
    <name type="synonym">Sea slug</name>
    <dbReference type="NCBI Taxonomy" id="188477"/>
    <lineage>
        <taxon>Eukaryota</taxon>
        <taxon>Metazoa</taxon>
        <taxon>Spiralia</taxon>
        <taxon>Lophotrochozoa</taxon>
        <taxon>Mollusca</taxon>
        <taxon>Gastropoda</taxon>
        <taxon>Heterobranchia</taxon>
        <taxon>Euthyneura</taxon>
        <taxon>Panpulmonata</taxon>
        <taxon>Sacoglossa</taxon>
        <taxon>Placobranchoidea</taxon>
        <taxon>Plakobranchidae</taxon>
        <taxon>Elysia</taxon>
    </lineage>
</organism>
<evidence type="ECO:0000313" key="2">
    <source>
        <dbReference type="EMBL" id="RUS77905.1"/>
    </source>
</evidence>
<dbReference type="InterPro" id="IPR043502">
    <property type="entry name" value="DNA/RNA_pol_sf"/>
</dbReference>
<dbReference type="Pfam" id="PF13843">
    <property type="entry name" value="DDE_Tnp_1_7"/>
    <property type="match status" value="1"/>
</dbReference>
<reference evidence="2 3" key="1">
    <citation type="submission" date="2019-01" db="EMBL/GenBank/DDBJ databases">
        <title>A draft genome assembly of the solar-powered sea slug Elysia chlorotica.</title>
        <authorList>
            <person name="Cai H."/>
            <person name="Li Q."/>
            <person name="Fang X."/>
            <person name="Li J."/>
            <person name="Curtis N.E."/>
            <person name="Altenburger A."/>
            <person name="Shibata T."/>
            <person name="Feng M."/>
            <person name="Maeda T."/>
            <person name="Schwartz J.A."/>
            <person name="Shigenobu S."/>
            <person name="Lundholm N."/>
            <person name="Nishiyama T."/>
            <person name="Yang H."/>
            <person name="Hasebe M."/>
            <person name="Li S."/>
            <person name="Pierce S.K."/>
            <person name="Wang J."/>
        </authorList>
    </citation>
    <scope>NUCLEOTIDE SEQUENCE [LARGE SCALE GENOMIC DNA]</scope>
    <source>
        <strain evidence="2">EC2010</strain>
        <tissue evidence="2">Whole organism of an adult</tissue>
    </source>
</reference>
<accession>A0A433T8H4</accession>
<evidence type="ECO:0000313" key="3">
    <source>
        <dbReference type="Proteomes" id="UP000271974"/>
    </source>
</evidence>
<evidence type="ECO:0000259" key="1">
    <source>
        <dbReference type="Pfam" id="PF13843"/>
    </source>
</evidence>
<feature type="domain" description="PiggyBac transposable element-derived protein" evidence="1">
    <location>
        <begin position="48"/>
        <end position="117"/>
    </location>
</feature>
<dbReference type="STRING" id="188477.A0A433T8H4"/>
<comment type="caution">
    <text evidence="2">The sequence shown here is derived from an EMBL/GenBank/DDBJ whole genome shotgun (WGS) entry which is preliminary data.</text>
</comment>
<gene>
    <name evidence="2" type="ORF">EGW08_014336</name>
</gene>
<dbReference type="EMBL" id="RQTK01000544">
    <property type="protein sequence ID" value="RUS77905.1"/>
    <property type="molecule type" value="Genomic_DNA"/>
</dbReference>
<dbReference type="OrthoDB" id="6370142at2759"/>
<dbReference type="PANTHER" id="PTHR24559">
    <property type="entry name" value="TRANSPOSON TY3-I GAG-POL POLYPROTEIN"/>
    <property type="match status" value="1"/>
</dbReference>
<dbReference type="Gene3D" id="3.10.10.10">
    <property type="entry name" value="HIV Type 1 Reverse Transcriptase, subunit A, domain 1"/>
    <property type="match status" value="1"/>
</dbReference>